<keyword evidence="1" id="KW-1005">Bacterial flagellum biogenesis</keyword>
<keyword evidence="3" id="KW-0969">Cilium</keyword>
<organism evidence="3 4">
    <name type="scientific">Stenotrophomonas aracearum</name>
    <dbReference type="NCBI Taxonomy" id="3003272"/>
    <lineage>
        <taxon>Bacteria</taxon>
        <taxon>Pseudomonadati</taxon>
        <taxon>Pseudomonadota</taxon>
        <taxon>Gammaproteobacteria</taxon>
        <taxon>Lysobacterales</taxon>
        <taxon>Lysobacteraceae</taxon>
        <taxon>Stenotrophomonas</taxon>
    </lineage>
</organism>
<feature type="domain" description="Flagella basal body P-ring formation protein FlgA SAF" evidence="2">
    <location>
        <begin position="117"/>
        <end position="224"/>
    </location>
</feature>
<comment type="similarity">
    <text evidence="1">Belongs to the FlgA family.</text>
</comment>
<gene>
    <name evidence="3" type="primary">flgA</name>
    <name evidence="3" type="ORF">PDM28_18370</name>
</gene>
<dbReference type="RefSeq" id="WP_311183153.1">
    <property type="nucleotide sequence ID" value="NZ_CP115543.1"/>
</dbReference>
<reference evidence="3 4" key="1">
    <citation type="submission" date="2022-12" db="EMBL/GenBank/DDBJ databases">
        <title>Two new species, Stenotrophomonas aracearum and Stenotrophomonas oahuensis, isolated from Anthurium (Araceae family) in Hawaii.</title>
        <authorList>
            <person name="Chunag S.C."/>
            <person name="Dobhal S."/>
            <person name="Alvarez A."/>
            <person name="Arif M."/>
        </authorList>
    </citation>
    <scope>NUCLEOTIDE SEQUENCE [LARGE SCALE GENOMIC DNA]</scope>
    <source>
        <strain evidence="3 4">A5588</strain>
    </source>
</reference>
<feature type="signal peptide" evidence="1">
    <location>
        <begin position="1"/>
        <end position="19"/>
    </location>
</feature>
<dbReference type="InterPro" id="IPR039246">
    <property type="entry name" value="Flagellar_FlgA"/>
</dbReference>
<sequence>MSLASLLLSFTLAAMPVVGNGDALPAQVAETLQARLQAGGSTAKVAVGALQVQPLPAGAVSAEVGEVAGRWPRARATVPVRLRVDGRLVRTLSMPVTASDVRTVQVFAADYAARTALGDVRLQAAQVDMVCCAGAILQQHPGDDYRLRTDVRAGMPLTEGSVEARPAVQGMQSVQLLVQRGSIRLSADAVALQDGRLGERIPVRPSYAQEAIVAVVTAPGKVQVHE</sequence>
<dbReference type="NCBIfam" id="TIGR03170">
    <property type="entry name" value="flgA_cterm"/>
    <property type="match status" value="1"/>
</dbReference>
<keyword evidence="3" id="KW-0966">Cell projection</keyword>
<accession>A0ABY9YCL0</accession>
<proteinExistence type="inferred from homology"/>
<evidence type="ECO:0000256" key="1">
    <source>
        <dbReference type="RuleBase" id="RU362063"/>
    </source>
</evidence>
<dbReference type="Proteomes" id="UP001305421">
    <property type="component" value="Chromosome"/>
</dbReference>
<dbReference type="Gene3D" id="2.30.30.760">
    <property type="match status" value="1"/>
</dbReference>
<name>A0ABY9YCL0_9GAMM</name>
<keyword evidence="4" id="KW-1185">Reference proteome</keyword>
<dbReference type="PANTHER" id="PTHR36307:SF1">
    <property type="entry name" value="FLAGELLA BASAL BODY P-RING FORMATION PROTEIN FLGA"/>
    <property type="match status" value="1"/>
</dbReference>
<evidence type="ECO:0000259" key="2">
    <source>
        <dbReference type="Pfam" id="PF13144"/>
    </source>
</evidence>
<dbReference type="Pfam" id="PF13144">
    <property type="entry name" value="ChapFlgA"/>
    <property type="match status" value="1"/>
</dbReference>
<evidence type="ECO:0000313" key="4">
    <source>
        <dbReference type="Proteomes" id="UP001305421"/>
    </source>
</evidence>
<dbReference type="EMBL" id="CP115543">
    <property type="protein sequence ID" value="WNH48597.1"/>
    <property type="molecule type" value="Genomic_DNA"/>
</dbReference>
<keyword evidence="1" id="KW-0574">Periplasm</keyword>
<keyword evidence="1" id="KW-0732">Signal</keyword>
<feature type="chain" id="PRO_5044988174" description="Flagella basal body P-ring formation protein FlgA" evidence="1">
    <location>
        <begin position="20"/>
        <end position="226"/>
    </location>
</feature>
<comment type="function">
    <text evidence="1">Involved in the assembly process of the P-ring formation. It may associate with FlgF on the rod constituting a structure essential for the P-ring assembly or may act as a modulator protein for the P-ring assembly.</text>
</comment>
<protein>
    <recommendedName>
        <fullName evidence="1">Flagella basal body P-ring formation protein FlgA</fullName>
    </recommendedName>
</protein>
<evidence type="ECO:0000313" key="3">
    <source>
        <dbReference type="EMBL" id="WNH48597.1"/>
    </source>
</evidence>
<comment type="subcellular location">
    <subcellularLocation>
        <location evidence="1">Periplasm</location>
    </subcellularLocation>
</comment>
<keyword evidence="3" id="KW-0282">Flagellum</keyword>
<dbReference type="InterPro" id="IPR017585">
    <property type="entry name" value="SAF_FlgA"/>
</dbReference>
<dbReference type="PANTHER" id="PTHR36307">
    <property type="entry name" value="FLAGELLA BASAL BODY P-RING FORMATION PROTEIN FLGA"/>
    <property type="match status" value="1"/>
</dbReference>